<dbReference type="InterPro" id="IPR015421">
    <property type="entry name" value="PyrdxlP-dep_Trfase_major"/>
</dbReference>
<dbReference type="FunFam" id="3.40.640.10:FF:000053">
    <property type="entry name" value="Aminotransferase, class I"/>
    <property type="match status" value="1"/>
</dbReference>
<comment type="similarity">
    <text evidence="2">Belongs to the class-I pyridoxal-phosphate-dependent aminotransferase family.</text>
</comment>
<dbReference type="InterPro" id="IPR050859">
    <property type="entry name" value="Class-I_PLP-dep_aminotransf"/>
</dbReference>
<evidence type="ECO:0000256" key="3">
    <source>
        <dbReference type="ARBA" id="ARBA00011738"/>
    </source>
</evidence>
<dbReference type="InterPro" id="IPR004839">
    <property type="entry name" value="Aminotransferase_I/II_large"/>
</dbReference>
<dbReference type="InterPro" id="IPR015424">
    <property type="entry name" value="PyrdxlP-dep_Trfase"/>
</dbReference>
<gene>
    <name evidence="8" type="ORF">EQG49_12010</name>
</gene>
<dbReference type="InterPro" id="IPR015422">
    <property type="entry name" value="PyrdxlP-dep_Trfase_small"/>
</dbReference>
<dbReference type="PANTHER" id="PTHR42790:SF19">
    <property type="entry name" value="KYNURENINE_ALPHA-AMINOADIPATE AMINOTRANSFERASE, MITOCHONDRIAL"/>
    <property type="match status" value="1"/>
</dbReference>
<evidence type="ECO:0000256" key="5">
    <source>
        <dbReference type="ARBA" id="ARBA00022679"/>
    </source>
</evidence>
<keyword evidence="4 8" id="KW-0032">Aminotransferase</keyword>
<proteinExistence type="inferred from homology"/>
<dbReference type="Gene3D" id="3.40.640.10">
    <property type="entry name" value="Type I PLP-dependent aspartate aminotransferase-like (Major domain)"/>
    <property type="match status" value="1"/>
</dbReference>
<keyword evidence="5 8" id="KW-0808">Transferase</keyword>
<dbReference type="RefSeq" id="WP_133364204.1">
    <property type="nucleotide sequence ID" value="NZ_CP037940.1"/>
</dbReference>
<dbReference type="GO" id="GO:0008483">
    <property type="term" value="F:transaminase activity"/>
    <property type="evidence" value="ECO:0007669"/>
    <property type="project" value="UniProtKB-KW"/>
</dbReference>
<dbReference type="EMBL" id="CP037940">
    <property type="protein sequence ID" value="QBO37127.1"/>
    <property type="molecule type" value="Genomic_DNA"/>
</dbReference>
<comment type="subunit">
    <text evidence="3">Homodimer.</text>
</comment>
<dbReference type="OrthoDB" id="9802328at2"/>
<evidence type="ECO:0000256" key="1">
    <source>
        <dbReference type="ARBA" id="ARBA00001933"/>
    </source>
</evidence>
<name>A0A4P6YWJ0_9LACO</name>
<dbReference type="AlphaFoldDB" id="A0A4P6YWJ0"/>
<dbReference type="CDD" id="cd00609">
    <property type="entry name" value="AAT_like"/>
    <property type="match status" value="1"/>
</dbReference>
<sequence length="400" mass="44567">MKQSEYADRIAATDSSMLAELFIASSDPKNISFAGGYPDQTLFPAQALQDSFTKAIQAGAPGIYQYTDAKGPIDLRSILAQRHLARTNVQTSTDEILITQGGQQAIDLIARLFLNKHSGLGVEAPTYMGAISAFNTYEPTYFEIPLETDGLDVAYLEQQLKSHRGANRIRLMYVIPDFQNPTGVTLSVLKRQRLAQLAREYDFYILEDSPYRDLRYSGEDLPTIQSFDTDGRVLYVSSFSKILSPGLRVGYIQAAPELITELAGLKSSADVQSPNMTLEALATFLNENSIDDHINRMKPIYAAKRDAMINALHEYLPATVTFTKPDGGFFLWLQAPQNVNLLKFLKEILMPEANIVYVPGQPQFATSISMNTARLNFSNVPLEKIEPAVKRMAELLNKYL</sequence>
<evidence type="ECO:0000313" key="8">
    <source>
        <dbReference type="EMBL" id="QBO37127.1"/>
    </source>
</evidence>
<comment type="cofactor">
    <cofactor evidence="1">
        <name>pyridoxal 5'-phosphate</name>
        <dbReference type="ChEBI" id="CHEBI:597326"/>
    </cofactor>
</comment>
<reference evidence="9" key="1">
    <citation type="submission" date="2019-03" db="EMBL/GenBank/DDBJ databases">
        <title>Weissella sp. 26KH-42 Genome sequencing.</title>
        <authorList>
            <person name="Heo J."/>
            <person name="Kim S.-J."/>
            <person name="Kim J.-S."/>
            <person name="Hong S.-B."/>
            <person name="Kwon S.-W."/>
        </authorList>
    </citation>
    <scope>NUCLEOTIDE SEQUENCE [LARGE SCALE GENOMIC DNA]</scope>
    <source>
        <strain evidence="9">26KH-42</strain>
    </source>
</reference>
<evidence type="ECO:0000256" key="4">
    <source>
        <dbReference type="ARBA" id="ARBA00022576"/>
    </source>
</evidence>
<keyword evidence="6" id="KW-0663">Pyridoxal phosphate</keyword>
<feature type="domain" description="Aminotransferase class I/classII large" evidence="7">
    <location>
        <begin position="57"/>
        <end position="391"/>
    </location>
</feature>
<accession>A0A4P6YWJ0</accession>
<dbReference type="SUPFAM" id="SSF53383">
    <property type="entry name" value="PLP-dependent transferases"/>
    <property type="match status" value="1"/>
</dbReference>
<dbReference type="PANTHER" id="PTHR42790">
    <property type="entry name" value="AMINOTRANSFERASE"/>
    <property type="match status" value="1"/>
</dbReference>
<evidence type="ECO:0000259" key="7">
    <source>
        <dbReference type="Pfam" id="PF00155"/>
    </source>
</evidence>
<evidence type="ECO:0000256" key="2">
    <source>
        <dbReference type="ARBA" id="ARBA00007441"/>
    </source>
</evidence>
<protein>
    <submittedName>
        <fullName evidence="8">PLP-dependent aminotransferase family protein</fullName>
    </submittedName>
</protein>
<evidence type="ECO:0000256" key="6">
    <source>
        <dbReference type="ARBA" id="ARBA00022898"/>
    </source>
</evidence>
<dbReference type="KEGG" id="wei:EQG49_12010"/>
<evidence type="ECO:0000313" key="9">
    <source>
        <dbReference type="Proteomes" id="UP000292886"/>
    </source>
</evidence>
<organism evidence="8 9">
    <name type="scientific">Periweissella cryptocerci</name>
    <dbReference type="NCBI Taxonomy" id="2506420"/>
    <lineage>
        <taxon>Bacteria</taxon>
        <taxon>Bacillati</taxon>
        <taxon>Bacillota</taxon>
        <taxon>Bacilli</taxon>
        <taxon>Lactobacillales</taxon>
        <taxon>Lactobacillaceae</taxon>
        <taxon>Periweissella</taxon>
    </lineage>
</organism>
<dbReference type="Proteomes" id="UP000292886">
    <property type="component" value="Chromosome"/>
</dbReference>
<keyword evidence="9" id="KW-1185">Reference proteome</keyword>
<dbReference type="GO" id="GO:1901605">
    <property type="term" value="P:alpha-amino acid metabolic process"/>
    <property type="evidence" value="ECO:0007669"/>
    <property type="project" value="TreeGrafter"/>
</dbReference>
<dbReference type="GO" id="GO:0030170">
    <property type="term" value="F:pyridoxal phosphate binding"/>
    <property type="evidence" value="ECO:0007669"/>
    <property type="project" value="InterPro"/>
</dbReference>
<dbReference type="Pfam" id="PF00155">
    <property type="entry name" value="Aminotran_1_2"/>
    <property type="match status" value="1"/>
</dbReference>
<dbReference type="Gene3D" id="3.90.1150.10">
    <property type="entry name" value="Aspartate Aminotransferase, domain 1"/>
    <property type="match status" value="1"/>
</dbReference>